<feature type="compositionally biased region" description="Polar residues" evidence="1">
    <location>
        <begin position="116"/>
        <end position="134"/>
    </location>
</feature>
<dbReference type="EMBL" id="JABDTM020024605">
    <property type="protein sequence ID" value="KAH0814120.1"/>
    <property type="molecule type" value="Genomic_DNA"/>
</dbReference>
<accession>A0A8J6H8N9</accession>
<keyword evidence="3" id="KW-1185">Reference proteome</keyword>
<feature type="region of interest" description="Disordered" evidence="1">
    <location>
        <begin position="29"/>
        <end position="149"/>
    </location>
</feature>
<evidence type="ECO:0000313" key="2">
    <source>
        <dbReference type="EMBL" id="KAH0814120.1"/>
    </source>
</evidence>
<dbReference type="Proteomes" id="UP000719412">
    <property type="component" value="Unassembled WGS sequence"/>
</dbReference>
<gene>
    <name evidence="2" type="ORF">GEV33_008669</name>
</gene>
<reference evidence="2" key="1">
    <citation type="journal article" date="2020" name="J Insects Food Feed">
        <title>The yellow mealworm (Tenebrio molitor) genome: a resource for the emerging insects as food and feed industry.</title>
        <authorList>
            <person name="Eriksson T."/>
            <person name="Andere A."/>
            <person name="Kelstrup H."/>
            <person name="Emery V."/>
            <person name="Picard C."/>
        </authorList>
    </citation>
    <scope>NUCLEOTIDE SEQUENCE</scope>
    <source>
        <strain evidence="2">Stoneville</strain>
        <tissue evidence="2">Whole head</tissue>
    </source>
</reference>
<feature type="compositionally biased region" description="Basic and acidic residues" evidence="1">
    <location>
        <begin position="40"/>
        <end position="61"/>
    </location>
</feature>
<comment type="caution">
    <text evidence="2">The sequence shown here is derived from an EMBL/GenBank/DDBJ whole genome shotgun (WGS) entry which is preliminary data.</text>
</comment>
<name>A0A8J6H8N9_TENMO</name>
<organism evidence="2 3">
    <name type="scientific">Tenebrio molitor</name>
    <name type="common">Yellow mealworm beetle</name>
    <dbReference type="NCBI Taxonomy" id="7067"/>
    <lineage>
        <taxon>Eukaryota</taxon>
        <taxon>Metazoa</taxon>
        <taxon>Ecdysozoa</taxon>
        <taxon>Arthropoda</taxon>
        <taxon>Hexapoda</taxon>
        <taxon>Insecta</taxon>
        <taxon>Pterygota</taxon>
        <taxon>Neoptera</taxon>
        <taxon>Endopterygota</taxon>
        <taxon>Coleoptera</taxon>
        <taxon>Polyphaga</taxon>
        <taxon>Cucujiformia</taxon>
        <taxon>Tenebrionidae</taxon>
        <taxon>Tenebrio</taxon>
    </lineage>
</organism>
<evidence type="ECO:0000313" key="3">
    <source>
        <dbReference type="Proteomes" id="UP000719412"/>
    </source>
</evidence>
<sequence length="149" mass="16210">MATYLPALSLGKVFILGGVPAKRGFWNELSPPSFYGTDPKPQRHDAEPNQKCGADRDRTNGTDRTGGTGCLGIPRTYQNSSMGPKRDQTNFANGSHRTKIDQNMPKHAKTGPKQANGFSSTKTGPCYQNRTEVFNGTMLPKHDQTPLSG</sequence>
<protein>
    <submittedName>
        <fullName evidence="2">Uncharacterized protein</fullName>
    </submittedName>
</protein>
<proteinExistence type="predicted"/>
<evidence type="ECO:0000256" key="1">
    <source>
        <dbReference type="SAM" id="MobiDB-lite"/>
    </source>
</evidence>
<dbReference type="AlphaFoldDB" id="A0A8J6H8N9"/>
<reference evidence="2" key="2">
    <citation type="submission" date="2021-08" db="EMBL/GenBank/DDBJ databases">
        <authorList>
            <person name="Eriksson T."/>
        </authorList>
    </citation>
    <scope>NUCLEOTIDE SEQUENCE</scope>
    <source>
        <strain evidence="2">Stoneville</strain>
        <tissue evidence="2">Whole head</tissue>
    </source>
</reference>
<feature type="compositionally biased region" description="Basic and acidic residues" evidence="1">
    <location>
        <begin position="140"/>
        <end position="149"/>
    </location>
</feature>